<feature type="transmembrane region" description="Helical" evidence="1">
    <location>
        <begin position="175"/>
        <end position="193"/>
    </location>
</feature>
<reference evidence="2 3" key="1">
    <citation type="submission" date="2020-01" db="EMBL/GenBank/DDBJ databases">
        <title>Pseudarthrobacter psychrotolerans sp. nov., isolated from antarctic soil.</title>
        <authorList>
            <person name="Shin Y."/>
            <person name="Park W."/>
        </authorList>
    </citation>
    <scope>NUCLEOTIDE SEQUENCE [LARGE SCALE GENOMIC DNA]</scope>
    <source>
        <strain evidence="2 3">YJ56</strain>
    </source>
</reference>
<protein>
    <submittedName>
        <fullName evidence="2">DUF624 domain-containing protein</fullName>
    </submittedName>
</protein>
<dbReference type="Proteomes" id="UP000464186">
    <property type="component" value="Chromosome"/>
</dbReference>
<dbReference type="EMBL" id="CP047898">
    <property type="protein sequence ID" value="QHK20309.1"/>
    <property type="molecule type" value="Genomic_DNA"/>
</dbReference>
<dbReference type="KEGG" id="psey:GU243_11825"/>
<keyword evidence="1" id="KW-0472">Membrane</keyword>
<keyword evidence="1" id="KW-0812">Transmembrane</keyword>
<evidence type="ECO:0000256" key="1">
    <source>
        <dbReference type="SAM" id="Phobius"/>
    </source>
</evidence>
<evidence type="ECO:0000313" key="3">
    <source>
        <dbReference type="Proteomes" id="UP000464186"/>
    </source>
</evidence>
<accession>A0A6P1NL55</accession>
<organism evidence="2 3">
    <name type="scientific">Pseudarthrobacter psychrotolerans</name>
    <dbReference type="NCBI Taxonomy" id="2697569"/>
    <lineage>
        <taxon>Bacteria</taxon>
        <taxon>Bacillati</taxon>
        <taxon>Actinomycetota</taxon>
        <taxon>Actinomycetes</taxon>
        <taxon>Micrococcales</taxon>
        <taxon>Micrococcaceae</taxon>
        <taxon>Pseudarthrobacter</taxon>
    </lineage>
</organism>
<name>A0A6P1NL55_9MICC</name>
<feature type="transmembrane region" description="Helical" evidence="1">
    <location>
        <begin position="104"/>
        <end position="128"/>
    </location>
</feature>
<sequence>MLAGNFSARAYSFFDTLLWIACLNVLWILFTLLGLGVLGAGPATAAAQILVRRRARGEAAPLLKSFTREYFANFVRANALALPVKAVAVALAMNWNYSSGAGDLMSQLIAAGTFVAAIFLAGVVCYLFPMYARYELPLGQYLMICSRFAVRHLAGTVILLFITAAAYYASRALPGLIPFFSIGAWLYVTGWLCDRFFAANDESVAAFAALQEADIPAVARPAVGHPAVARPSRQGAPVG</sequence>
<dbReference type="InterPro" id="IPR006938">
    <property type="entry name" value="DUF624"/>
</dbReference>
<keyword evidence="1" id="KW-1133">Transmembrane helix</keyword>
<feature type="transmembrane region" description="Helical" evidence="1">
    <location>
        <begin position="17"/>
        <end position="50"/>
    </location>
</feature>
<evidence type="ECO:0000313" key="2">
    <source>
        <dbReference type="EMBL" id="QHK20309.1"/>
    </source>
</evidence>
<proteinExistence type="predicted"/>
<feature type="transmembrane region" description="Helical" evidence="1">
    <location>
        <begin position="149"/>
        <end position="169"/>
    </location>
</feature>
<keyword evidence="3" id="KW-1185">Reference proteome</keyword>
<dbReference type="AlphaFoldDB" id="A0A6P1NL55"/>
<dbReference type="Pfam" id="PF04854">
    <property type="entry name" value="DUF624"/>
    <property type="match status" value="1"/>
</dbReference>
<gene>
    <name evidence="2" type="ORF">GU243_11825</name>
</gene>
<feature type="transmembrane region" description="Helical" evidence="1">
    <location>
        <begin position="70"/>
        <end position="92"/>
    </location>
</feature>